<evidence type="ECO:0000256" key="5">
    <source>
        <dbReference type="SAM" id="Phobius"/>
    </source>
</evidence>
<proteinExistence type="predicted"/>
<dbReference type="Pfam" id="PF00083">
    <property type="entry name" value="Sugar_tr"/>
    <property type="match status" value="1"/>
</dbReference>
<protein>
    <recommendedName>
        <fullName evidence="6">Major facilitator superfamily (MFS) profile domain-containing protein</fullName>
    </recommendedName>
</protein>
<dbReference type="GO" id="GO:0016020">
    <property type="term" value="C:membrane"/>
    <property type="evidence" value="ECO:0007669"/>
    <property type="project" value="UniProtKB-SubCell"/>
</dbReference>
<dbReference type="PANTHER" id="PTHR24064">
    <property type="entry name" value="SOLUTE CARRIER FAMILY 22 MEMBER"/>
    <property type="match status" value="1"/>
</dbReference>
<reference evidence="7" key="1">
    <citation type="submission" date="2021-06" db="EMBL/GenBank/DDBJ databases">
        <authorList>
            <person name="Hodson N. C."/>
            <person name="Mongue J. A."/>
            <person name="Jaron S. K."/>
        </authorList>
    </citation>
    <scope>NUCLEOTIDE SEQUENCE</scope>
</reference>
<feature type="non-terminal residue" evidence="7">
    <location>
        <position position="170"/>
    </location>
</feature>
<organism evidence="7 8">
    <name type="scientific">Allacma fusca</name>
    <dbReference type="NCBI Taxonomy" id="39272"/>
    <lineage>
        <taxon>Eukaryota</taxon>
        <taxon>Metazoa</taxon>
        <taxon>Ecdysozoa</taxon>
        <taxon>Arthropoda</taxon>
        <taxon>Hexapoda</taxon>
        <taxon>Collembola</taxon>
        <taxon>Symphypleona</taxon>
        <taxon>Sminthuridae</taxon>
        <taxon>Allacma</taxon>
    </lineage>
</organism>
<feature type="domain" description="Major facilitator superfamily (MFS) profile" evidence="6">
    <location>
        <begin position="39"/>
        <end position="170"/>
    </location>
</feature>
<dbReference type="AlphaFoldDB" id="A0A8J2P656"/>
<sequence length="170" mass="18538">MKEKVQEPEIKIEDVLEDIGGFGYFQKVFTFLTIYPQLAAAMIILSPVFTGTDKVPMYCSNQSSYIDTYACGINCTESTGDEVLSSIVQEWDLVCSRAWIVDAITSCQMAGMMLGALLSSLVADSFGRTKGYYFITFGMGLFGILPSLSVSPIMYAISRFLAGFGMGGNI</sequence>
<name>A0A8J2P656_9HEXA</name>
<feature type="transmembrane region" description="Helical" evidence="5">
    <location>
        <begin position="28"/>
        <end position="49"/>
    </location>
</feature>
<evidence type="ECO:0000256" key="4">
    <source>
        <dbReference type="ARBA" id="ARBA00023136"/>
    </source>
</evidence>
<comment type="caution">
    <text evidence="7">The sequence shown here is derived from an EMBL/GenBank/DDBJ whole genome shotgun (WGS) entry which is preliminary data.</text>
</comment>
<keyword evidence="8" id="KW-1185">Reference proteome</keyword>
<keyword evidence="2 5" id="KW-0812">Transmembrane</keyword>
<evidence type="ECO:0000313" key="7">
    <source>
        <dbReference type="EMBL" id="CAG7733370.1"/>
    </source>
</evidence>
<accession>A0A8J2P656</accession>
<gene>
    <name evidence="7" type="ORF">AFUS01_LOCUS21818</name>
</gene>
<dbReference type="EMBL" id="CAJVCH010247819">
    <property type="protein sequence ID" value="CAG7733370.1"/>
    <property type="molecule type" value="Genomic_DNA"/>
</dbReference>
<dbReference type="OrthoDB" id="5296287at2759"/>
<keyword evidence="4 5" id="KW-0472">Membrane</keyword>
<evidence type="ECO:0000256" key="3">
    <source>
        <dbReference type="ARBA" id="ARBA00022989"/>
    </source>
</evidence>
<evidence type="ECO:0000256" key="1">
    <source>
        <dbReference type="ARBA" id="ARBA00004141"/>
    </source>
</evidence>
<dbReference type="Proteomes" id="UP000708208">
    <property type="component" value="Unassembled WGS sequence"/>
</dbReference>
<dbReference type="InterPro" id="IPR005828">
    <property type="entry name" value="MFS_sugar_transport-like"/>
</dbReference>
<comment type="subcellular location">
    <subcellularLocation>
        <location evidence="1">Membrane</location>
        <topology evidence="1">Multi-pass membrane protein</topology>
    </subcellularLocation>
</comment>
<evidence type="ECO:0000259" key="6">
    <source>
        <dbReference type="PROSITE" id="PS50850"/>
    </source>
</evidence>
<dbReference type="GO" id="GO:0022857">
    <property type="term" value="F:transmembrane transporter activity"/>
    <property type="evidence" value="ECO:0007669"/>
    <property type="project" value="InterPro"/>
</dbReference>
<feature type="transmembrane region" description="Helical" evidence="5">
    <location>
        <begin position="131"/>
        <end position="157"/>
    </location>
</feature>
<evidence type="ECO:0000256" key="2">
    <source>
        <dbReference type="ARBA" id="ARBA00022692"/>
    </source>
</evidence>
<keyword evidence="3 5" id="KW-1133">Transmembrane helix</keyword>
<evidence type="ECO:0000313" key="8">
    <source>
        <dbReference type="Proteomes" id="UP000708208"/>
    </source>
</evidence>
<dbReference type="InterPro" id="IPR020846">
    <property type="entry name" value="MFS_dom"/>
</dbReference>
<feature type="transmembrane region" description="Helical" evidence="5">
    <location>
        <begin position="98"/>
        <end position="119"/>
    </location>
</feature>
<dbReference type="PROSITE" id="PS50850">
    <property type="entry name" value="MFS"/>
    <property type="match status" value="1"/>
</dbReference>